<dbReference type="SUPFAM" id="SSF55174">
    <property type="entry name" value="Alpha-L RNA-binding motif"/>
    <property type="match status" value="1"/>
</dbReference>
<evidence type="ECO:0000313" key="3">
    <source>
        <dbReference type="EMBL" id="MFC3022240.1"/>
    </source>
</evidence>
<evidence type="ECO:0000256" key="2">
    <source>
        <dbReference type="SAM" id="MobiDB-lite"/>
    </source>
</evidence>
<comment type="caution">
    <text evidence="3">The sequence shown here is derived from an EMBL/GenBank/DDBJ whole genome shotgun (WGS) entry which is preliminary data.</text>
</comment>
<feature type="compositionally biased region" description="Basic and acidic residues" evidence="2">
    <location>
        <begin position="98"/>
        <end position="114"/>
    </location>
</feature>
<dbReference type="EMBL" id="JBHRSE010000001">
    <property type="protein sequence ID" value="MFC3022240.1"/>
    <property type="molecule type" value="Genomic_DNA"/>
</dbReference>
<accession>A0ABV7C2T8</accession>
<dbReference type="PROSITE" id="PS50889">
    <property type="entry name" value="S4"/>
    <property type="match status" value="1"/>
</dbReference>
<evidence type="ECO:0000256" key="1">
    <source>
        <dbReference type="PROSITE-ProRule" id="PRU00182"/>
    </source>
</evidence>
<feature type="region of interest" description="Disordered" evidence="2">
    <location>
        <begin position="98"/>
        <end position="176"/>
    </location>
</feature>
<dbReference type="InterPro" id="IPR036986">
    <property type="entry name" value="S4_RNA-bd_sf"/>
</dbReference>
<name>A0ABV7C2T8_9VIBR</name>
<sequence length="176" mass="19395">MSEPDQVALHDDDEIEIEAIGVEVSEQPIELYKVLKIADAVSGGGEAKYAISDGFVAVNGELETRKRRKLYDGDLVEFNQEFYLVICDAPVTDPAVKEKAKEKAKAQQKADQKAKKAAKQQAVKEQRAEQKSNAKSGLSAKAEPMKPKATPEQDEPAKENESEQTPSTGRNSIRFF</sequence>
<proteinExistence type="predicted"/>
<reference evidence="4" key="1">
    <citation type="journal article" date="2019" name="Int. J. Syst. Evol. Microbiol.">
        <title>The Global Catalogue of Microorganisms (GCM) 10K type strain sequencing project: providing services to taxonomists for standard genome sequencing and annotation.</title>
        <authorList>
            <consortium name="The Broad Institute Genomics Platform"/>
            <consortium name="The Broad Institute Genome Sequencing Center for Infectious Disease"/>
            <person name="Wu L."/>
            <person name="Ma J."/>
        </authorList>
    </citation>
    <scope>NUCLEOTIDE SEQUENCE [LARGE SCALE GENOMIC DNA]</scope>
    <source>
        <strain evidence="4">KCTC 62784</strain>
    </source>
</reference>
<dbReference type="Proteomes" id="UP001595384">
    <property type="component" value="Unassembled WGS sequence"/>
</dbReference>
<dbReference type="RefSeq" id="WP_123014363.1">
    <property type="nucleotide sequence ID" value="NZ_AP024912.1"/>
</dbReference>
<dbReference type="Gene3D" id="3.10.290.10">
    <property type="entry name" value="RNA-binding S4 domain"/>
    <property type="match status" value="1"/>
</dbReference>
<organism evidence="3 4">
    <name type="scientific">Vibrio zhugei</name>
    <dbReference type="NCBI Taxonomy" id="2479546"/>
    <lineage>
        <taxon>Bacteria</taxon>
        <taxon>Pseudomonadati</taxon>
        <taxon>Pseudomonadota</taxon>
        <taxon>Gammaproteobacteria</taxon>
        <taxon>Vibrionales</taxon>
        <taxon>Vibrionaceae</taxon>
        <taxon>Vibrio</taxon>
    </lineage>
</organism>
<dbReference type="Pfam" id="PF13275">
    <property type="entry name" value="S4_2"/>
    <property type="match status" value="1"/>
</dbReference>
<feature type="compositionally biased region" description="Polar residues" evidence="2">
    <location>
        <begin position="163"/>
        <end position="176"/>
    </location>
</feature>
<protein>
    <submittedName>
        <fullName evidence="3">RNA-binding S4 domain-containing protein</fullName>
    </submittedName>
</protein>
<evidence type="ECO:0000313" key="4">
    <source>
        <dbReference type="Proteomes" id="UP001595384"/>
    </source>
</evidence>
<keyword evidence="4" id="KW-1185">Reference proteome</keyword>
<gene>
    <name evidence="3" type="ORF">ACFODT_00020</name>
</gene>
<feature type="compositionally biased region" description="Basic and acidic residues" evidence="2">
    <location>
        <begin position="122"/>
        <end position="132"/>
    </location>
</feature>
<keyword evidence="1" id="KW-0694">RNA-binding</keyword>
<feature type="compositionally biased region" description="Basic and acidic residues" evidence="2">
    <location>
        <begin position="143"/>
        <end position="161"/>
    </location>
</feature>